<proteinExistence type="predicted"/>
<organism evidence="1">
    <name type="scientific">Myoviridae sp. ctgXL3</name>
    <dbReference type="NCBI Taxonomy" id="2826681"/>
    <lineage>
        <taxon>Viruses</taxon>
        <taxon>Duplodnaviria</taxon>
        <taxon>Heunggongvirae</taxon>
        <taxon>Uroviricota</taxon>
        <taxon>Caudoviricetes</taxon>
    </lineage>
</organism>
<sequence length="185" mass="21941">MGLKPKQKQPPNTPTKKVNPRQLHKNYMANMEEQLNKEDIVLFDEELLNVDQDFLSLPSRITEVHPKELGEYLSAFTQYKMYVRTILSRTELCIEEKKRVYTDVSNPYYREYTQSRLSERAKDQLVQSEPEVQESYYELVDYINKSNTLKSVLENIEDAIFLISREISRRTGDMKDENRQHNVGR</sequence>
<protein>
    <submittedName>
        <fullName evidence="1">Uncharacterized protein</fullName>
    </submittedName>
</protein>
<accession>A0A8S5QS72</accession>
<dbReference type="EMBL" id="BK015712">
    <property type="protein sequence ID" value="DAE21500.1"/>
    <property type="molecule type" value="Genomic_DNA"/>
</dbReference>
<evidence type="ECO:0000313" key="1">
    <source>
        <dbReference type="EMBL" id="DAE21500.1"/>
    </source>
</evidence>
<name>A0A8S5QS72_9CAUD</name>
<reference evidence="1" key="1">
    <citation type="journal article" date="2021" name="Proc. Natl. Acad. Sci. U.S.A.">
        <title>A Catalog of Tens of Thousands of Viruses from Human Metagenomes Reveals Hidden Associations with Chronic Diseases.</title>
        <authorList>
            <person name="Tisza M.J."/>
            <person name="Buck C.B."/>
        </authorList>
    </citation>
    <scope>NUCLEOTIDE SEQUENCE</scope>
    <source>
        <strain evidence="1">CtgXL3</strain>
    </source>
</reference>